<dbReference type="EC" id="2.7.13.3" evidence="12"/>
<keyword evidence="9" id="KW-0175">Coiled coil</keyword>
<dbReference type="Gene3D" id="6.10.340.10">
    <property type="match status" value="1"/>
</dbReference>
<evidence type="ECO:0000256" key="2">
    <source>
        <dbReference type="ARBA" id="ARBA00022475"/>
    </source>
</evidence>
<keyword evidence="8 10" id="KW-0472">Membrane</keyword>
<dbReference type="InterPro" id="IPR036890">
    <property type="entry name" value="HATPase_C_sf"/>
</dbReference>
<dbReference type="InterPro" id="IPR033479">
    <property type="entry name" value="dCache_1"/>
</dbReference>
<dbReference type="InterPro" id="IPR050640">
    <property type="entry name" value="Bact_2-comp_sensor_kinase"/>
</dbReference>
<keyword evidence="4 12" id="KW-0808">Transferase</keyword>
<dbReference type="Proteomes" id="UP000304148">
    <property type="component" value="Chromosome"/>
</dbReference>
<dbReference type="Pfam" id="PF00672">
    <property type="entry name" value="HAMP"/>
    <property type="match status" value="1"/>
</dbReference>
<dbReference type="SMART" id="SM00304">
    <property type="entry name" value="HAMP"/>
    <property type="match status" value="1"/>
</dbReference>
<evidence type="ECO:0000256" key="1">
    <source>
        <dbReference type="ARBA" id="ARBA00004651"/>
    </source>
</evidence>
<protein>
    <submittedName>
        <fullName evidence="12">Histidine kinase</fullName>
        <ecNumber evidence="12">2.7.13.3</ecNumber>
    </submittedName>
</protein>
<evidence type="ECO:0000256" key="8">
    <source>
        <dbReference type="ARBA" id="ARBA00023136"/>
    </source>
</evidence>
<dbReference type="InterPro" id="IPR003594">
    <property type="entry name" value="HATPase_dom"/>
</dbReference>
<dbReference type="PANTHER" id="PTHR34220">
    <property type="entry name" value="SENSOR HISTIDINE KINASE YPDA"/>
    <property type="match status" value="1"/>
</dbReference>
<dbReference type="CDD" id="cd06225">
    <property type="entry name" value="HAMP"/>
    <property type="match status" value="1"/>
</dbReference>
<name>A0A383RCX6_PAEAL</name>
<dbReference type="InterPro" id="IPR010559">
    <property type="entry name" value="Sig_transdc_His_kin_internal"/>
</dbReference>
<dbReference type="Pfam" id="PF06580">
    <property type="entry name" value="His_kinase"/>
    <property type="match status" value="1"/>
</dbReference>
<dbReference type="PANTHER" id="PTHR34220:SF7">
    <property type="entry name" value="SENSOR HISTIDINE KINASE YPDA"/>
    <property type="match status" value="1"/>
</dbReference>
<dbReference type="SUPFAM" id="SSF158472">
    <property type="entry name" value="HAMP domain-like"/>
    <property type="match status" value="1"/>
</dbReference>
<evidence type="ECO:0000313" key="12">
    <source>
        <dbReference type="EMBL" id="SYX84820.1"/>
    </source>
</evidence>
<dbReference type="Pfam" id="PF02518">
    <property type="entry name" value="HATPase_c"/>
    <property type="match status" value="1"/>
</dbReference>
<evidence type="ECO:0000256" key="5">
    <source>
        <dbReference type="ARBA" id="ARBA00022692"/>
    </source>
</evidence>
<dbReference type="GO" id="GO:0000155">
    <property type="term" value="F:phosphorelay sensor kinase activity"/>
    <property type="evidence" value="ECO:0007669"/>
    <property type="project" value="InterPro"/>
</dbReference>
<dbReference type="SUPFAM" id="SSF55874">
    <property type="entry name" value="ATPase domain of HSP90 chaperone/DNA topoisomerase II/histidine kinase"/>
    <property type="match status" value="1"/>
</dbReference>
<dbReference type="AlphaFoldDB" id="A0A383RCX6"/>
<dbReference type="EMBL" id="LS992241">
    <property type="protein sequence ID" value="SYX84820.1"/>
    <property type="molecule type" value="Genomic_DNA"/>
</dbReference>
<feature type="transmembrane region" description="Helical" evidence="10">
    <location>
        <begin position="338"/>
        <end position="360"/>
    </location>
</feature>
<feature type="domain" description="HAMP" evidence="11">
    <location>
        <begin position="362"/>
        <end position="414"/>
    </location>
</feature>
<proteinExistence type="predicted"/>
<feature type="transmembrane region" description="Helical" evidence="10">
    <location>
        <begin position="14"/>
        <end position="37"/>
    </location>
</feature>
<gene>
    <name evidence="12" type="ORF">PBLR_13242</name>
</gene>
<dbReference type="InterPro" id="IPR003660">
    <property type="entry name" value="HAMP_dom"/>
</dbReference>
<dbReference type="CDD" id="cd18774">
    <property type="entry name" value="PDC2_HK_sensor"/>
    <property type="match status" value="1"/>
</dbReference>
<dbReference type="Gene3D" id="3.30.450.20">
    <property type="entry name" value="PAS domain"/>
    <property type="match status" value="1"/>
</dbReference>
<comment type="subcellular location">
    <subcellularLocation>
        <location evidence="1">Cell membrane</location>
        <topology evidence="1">Multi-pass membrane protein</topology>
    </subcellularLocation>
</comment>
<evidence type="ECO:0000256" key="7">
    <source>
        <dbReference type="ARBA" id="ARBA00022989"/>
    </source>
</evidence>
<dbReference type="PROSITE" id="PS50885">
    <property type="entry name" value="HAMP"/>
    <property type="match status" value="1"/>
</dbReference>
<keyword evidence="3" id="KW-0597">Phosphoprotein</keyword>
<keyword evidence="7 10" id="KW-1133">Transmembrane helix</keyword>
<dbReference type="Pfam" id="PF02743">
    <property type="entry name" value="dCache_1"/>
    <property type="match status" value="1"/>
</dbReference>
<organism evidence="12 13">
    <name type="scientific">Paenibacillus alvei</name>
    <name type="common">Bacillus alvei</name>
    <dbReference type="NCBI Taxonomy" id="44250"/>
    <lineage>
        <taxon>Bacteria</taxon>
        <taxon>Bacillati</taxon>
        <taxon>Bacillota</taxon>
        <taxon>Bacilli</taxon>
        <taxon>Bacillales</taxon>
        <taxon>Paenibacillaceae</taxon>
        <taxon>Paenibacillus</taxon>
    </lineage>
</organism>
<keyword evidence="5 10" id="KW-0812">Transmembrane</keyword>
<dbReference type="GO" id="GO:0005886">
    <property type="term" value="C:plasma membrane"/>
    <property type="evidence" value="ECO:0007669"/>
    <property type="project" value="UniProtKB-SubCell"/>
</dbReference>
<evidence type="ECO:0000256" key="3">
    <source>
        <dbReference type="ARBA" id="ARBA00022553"/>
    </source>
</evidence>
<dbReference type="Gene3D" id="3.30.565.10">
    <property type="entry name" value="Histidine kinase-like ATPase, C-terminal domain"/>
    <property type="match status" value="1"/>
</dbReference>
<feature type="coiled-coil region" evidence="9">
    <location>
        <begin position="409"/>
        <end position="436"/>
    </location>
</feature>
<evidence type="ECO:0000256" key="10">
    <source>
        <dbReference type="SAM" id="Phobius"/>
    </source>
</evidence>
<evidence type="ECO:0000259" key="11">
    <source>
        <dbReference type="PROSITE" id="PS50885"/>
    </source>
</evidence>
<evidence type="ECO:0000256" key="9">
    <source>
        <dbReference type="SAM" id="Coils"/>
    </source>
</evidence>
<keyword evidence="6 12" id="KW-0418">Kinase</keyword>
<evidence type="ECO:0000256" key="4">
    <source>
        <dbReference type="ARBA" id="ARBA00022679"/>
    </source>
</evidence>
<accession>A0A383RCX6</accession>
<keyword evidence="2" id="KW-1003">Cell membrane</keyword>
<sequence length="645" mass="75451">MCTMNLRFKMFSGFILLIIIPLLLLGTITFVITFNLLEKKYSEQAQFSMRAMSHSIGYIFDEINKVSDTGIANNVFQKALVSPNPYEHDMVSSSVVRYDDNGKLYFVDEQGRPVGKQVDDTLKGTDYIRMNERQQNFRKLLFNHPAISYAFLYNFSPYAQREGIIPIFSKDNFKEMPFHEFKKHPVFKKVMDLNGVPLWVGPNEYPELTGSEQVFTQIRVVKDLSTMRPIGISIIQIKNWDLDTFFNKFYTADQMENTKFYIVNRDGQILYDNSKQLAGHMIADYASKPIKFENTYVSYKDKFGERESVITYHPMSDYGWYLISVRDWSSLSKEMVVFLKWVSTILFLCILGALLFNLLFTNRITRNITRIVRFMRRVENGDLNARVDEEGRDELRMLSHGFNSLMERVSGLIDQVKNEQQQKNKAEMRVLEAQIKPHFLFNTLESINVLAIQNEGRKVSQMVYRLGNILRISIQDKEEITLREELEYLKSYLEIQKFRFEELFNFEIDVPEHIMHCKMMKLTLQPLVENSIQHGFDGIEHTGWIRITAFEDEDRILIRVEDNGMGMSNEQLRKFQYMLSDEQKSVLPQEEESYNTERRGLGVRSVADRLRIRYGPGYGLFICSASQMGTMIQCVIPKYEQGDTL</sequence>
<evidence type="ECO:0000313" key="13">
    <source>
        <dbReference type="Proteomes" id="UP000304148"/>
    </source>
</evidence>
<reference evidence="13" key="1">
    <citation type="submission" date="2018-08" db="EMBL/GenBank/DDBJ databases">
        <authorList>
            <person name="Chevrot R."/>
        </authorList>
    </citation>
    <scope>NUCLEOTIDE SEQUENCE [LARGE SCALE GENOMIC DNA]</scope>
</reference>
<evidence type="ECO:0000256" key="6">
    <source>
        <dbReference type="ARBA" id="ARBA00022777"/>
    </source>
</evidence>